<dbReference type="SUPFAM" id="SSF55846">
    <property type="entry name" value="N-acetylmuramoyl-L-alanine amidase-like"/>
    <property type="match status" value="1"/>
</dbReference>
<proteinExistence type="predicted"/>
<sequence>MPPALQKRPPLSPARRRQRLRRRRRRQIARLLLVCAVALALLAGLVFAIRAVFFRPASTPAPTPAPTEYDEPPLAAVTPPDYVTQDILPQNPYSRPGRKLEAINAVVVHYTGNPGTTAKQNRSYFGNLATTHETYASSHFVIGLEGEIIQCVPLDEVAFCSNDRNDDTISIEVCHEDESGAFNEQTYEALVKLTAWLCDTFSLDSETGVIRHYDVTGKECPRYFVQNEDAWQSFLYEVGESVAVSGTN</sequence>
<dbReference type="CDD" id="cd06583">
    <property type="entry name" value="PGRP"/>
    <property type="match status" value="1"/>
</dbReference>
<comment type="caution">
    <text evidence="7">The sequence shown here is derived from an EMBL/GenBank/DDBJ whole genome shotgun (WGS) entry which is preliminary data.</text>
</comment>
<keyword evidence="3" id="KW-0378">Hydrolase</keyword>
<dbReference type="Pfam" id="PF01510">
    <property type="entry name" value="Amidase_2"/>
    <property type="match status" value="1"/>
</dbReference>
<dbReference type="GO" id="GO:0008745">
    <property type="term" value="F:N-acetylmuramoyl-L-alanine amidase activity"/>
    <property type="evidence" value="ECO:0007669"/>
    <property type="project" value="UniProtKB-EC"/>
</dbReference>
<evidence type="ECO:0000256" key="4">
    <source>
        <dbReference type="ARBA" id="ARBA00023316"/>
    </source>
</evidence>
<dbReference type="EC" id="3.5.1.28" evidence="2"/>
<comment type="catalytic activity">
    <reaction evidence="1">
        <text>Hydrolyzes the link between N-acetylmuramoyl residues and L-amino acid residues in certain cell-wall glycopeptides.</text>
        <dbReference type="EC" id="3.5.1.28"/>
    </reaction>
</comment>
<keyword evidence="8" id="KW-1185">Reference proteome</keyword>
<evidence type="ECO:0000256" key="1">
    <source>
        <dbReference type="ARBA" id="ARBA00001561"/>
    </source>
</evidence>
<evidence type="ECO:0000259" key="6">
    <source>
        <dbReference type="SMART" id="SM00644"/>
    </source>
</evidence>
<feature type="region of interest" description="Disordered" evidence="5">
    <location>
        <begin position="1"/>
        <end position="20"/>
    </location>
</feature>
<evidence type="ECO:0000256" key="5">
    <source>
        <dbReference type="SAM" id="MobiDB-lite"/>
    </source>
</evidence>
<name>A0A926DDM7_9FIRM</name>
<feature type="domain" description="N-acetylmuramoyl-L-alanine amidase" evidence="6">
    <location>
        <begin position="93"/>
        <end position="223"/>
    </location>
</feature>
<evidence type="ECO:0000256" key="2">
    <source>
        <dbReference type="ARBA" id="ARBA00011901"/>
    </source>
</evidence>
<dbReference type="Gene3D" id="3.40.80.10">
    <property type="entry name" value="Peptidoglycan recognition protein-like"/>
    <property type="match status" value="1"/>
</dbReference>
<dbReference type="PANTHER" id="PTHR30417:SF1">
    <property type="entry name" value="N-ACETYLMURAMOYL-L-ALANINE AMIDASE AMID"/>
    <property type="match status" value="1"/>
</dbReference>
<dbReference type="InterPro" id="IPR002502">
    <property type="entry name" value="Amidase_domain"/>
</dbReference>
<dbReference type="GO" id="GO:0071555">
    <property type="term" value="P:cell wall organization"/>
    <property type="evidence" value="ECO:0007669"/>
    <property type="project" value="UniProtKB-KW"/>
</dbReference>
<evidence type="ECO:0000313" key="8">
    <source>
        <dbReference type="Proteomes" id="UP000620366"/>
    </source>
</evidence>
<dbReference type="InterPro" id="IPR036505">
    <property type="entry name" value="Amidase/PGRP_sf"/>
</dbReference>
<dbReference type="RefSeq" id="WP_249299612.1">
    <property type="nucleotide sequence ID" value="NZ_JACRSP010000002.1"/>
</dbReference>
<reference evidence="7" key="1">
    <citation type="submission" date="2020-08" db="EMBL/GenBank/DDBJ databases">
        <title>Genome public.</title>
        <authorList>
            <person name="Liu C."/>
            <person name="Sun Q."/>
        </authorList>
    </citation>
    <scope>NUCLEOTIDE SEQUENCE</scope>
    <source>
        <strain evidence="7">BX7</strain>
    </source>
</reference>
<gene>
    <name evidence="7" type="ORF">H8695_04080</name>
</gene>
<evidence type="ECO:0000313" key="7">
    <source>
        <dbReference type="EMBL" id="MBC8535869.1"/>
    </source>
</evidence>
<dbReference type="AlphaFoldDB" id="A0A926DDM7"/>
<protein>
    <recommendedName>
        <fullName evidence="2">N-acetylmuramoyl-L-alanine amidase</fullName>
        <ecNumber evidence="2">3.5.1.28</ecNumber>
    </recommendedName>
</protein>
<evidence type="ECO:0000256" key="3">
    <source>
        <dbReference type="ARBA" id="ARBA00022801"/>
    </source>
</evidence>
<dbReference type="GO" id="GO:0009253">
    <property type="term" value="P:peptidoglycan catabolic process"/>
    <property type="evidence" value="ECO:0007669"/>
    <property type="project" value="InterPro"/>
</dbReference>
<dbReference type="EMBL" id="JACRSP010000002">
    <property type="protein sequence ID" value="MBC8535869.1"/>
    <property type="molecule type" value="Genomic_DNA"/>
</dbReference>
<dbReference type="Proteomes" id="UP000620366">
    <property type="component" value="Unassembled WGS sequence"/>
</dbReference>
<accession>A0A926DDM7</accession>
<organism evidence="7 8">
    <name type="scientific">Feifania hominis</name>
    <dbReference type="NCBI Taxonomy" id="2763660"/>
    <lineage>
        <taxon>Bacteria</taxon>
        <taxon>Bacillati</taxon>
        <taxon>Bacillota</taxon>
        <taxon>Clostridia</taxon>
        <taxon>Eubacteriales</taxon>
        <taxon>Feifaniaceae</taxon>
        <taxon>Feifania</taxon>
    </lineage>
</organism>
<dbReference type="SMART" id="SM00644">
    <property type="entry name" value="Ami_2"/>
    <property type="match status" value="1"/>
</dbReference>
<dbReference type="InterPro" id="IPR051206">
    <property type="entry name" value="NAMLAA_amidase_2"/>
</dbReference>
<keyword evidence="4" id="KW-0961">Cell wall biogenesis/degradation</keyword>
<dbReference type="GO" id="GO:0009254">
    <property type="term" value="P:peptidoglycan turnover"/>
    <property type="evidence" value="ECO:0007669"/>
    <property type="project" value="TreeGrafter"/>
</dbReference>
<dbReference type="PANTHER" id="PTHR30417">
    <property type="entry name" value="N-ACETYLMURAMOYL-L-ALANINE AMIDASE AMID"/>
    <property type="match status" value="1"/>
</dbReference>